<dbReference type="InterPro" id="IPR027994">
    <property type="entry name" value="WxL_dom"/>
</dbReference>
<evidence type="ECO:0000313" key="2">
    <source>
        <dbReference type="EMBL" id="ALS02114.1"/>
    </source>
</evidence>
<evidence type="ECO:0000259" key="1">
    <source>
        <dbReference type="Pfam" id="PF13731"/>
    </source>
</evidence>
<keyword evidence="3" id="KW-1185">Reference proteome</keyword>
<dbReference type="RefSeq" id="WP_071877927.1">
    <property type="nucleotide sequence ID" value="NZ_JXLC01000013.1"/>
</dbReference>
<name>A0ABM5WBM9_9ENTE</name>
<gene>
    <name evidence="2" type="ORF">ATZ33_12190</name>
</gene>
<proteinExistence type="predicted"/>
<organism evidence="2 3">
    <name type="scientific">Enterococcus silesiacus</name>
    <dbReference type="NCBI Taxonomy" id="332949"/>
    <lineage>
        <taxon>Bacteria</taxon>
        <taxon>Bacillati</taxon>
        <taxon>Bacillota</taxon>
        <taxon>Bacilli</taxon>
        <taxon>Lactobacillales</taxon>
        <taxon>Enterococcaceae</taxon>
        <taxon>Enterococcus</taxon>
    </lineage>
</organism>
<dbReference type="Proteomes" id="UP000065511">
    <property type="component" value="Chromosome"/>
</dbReference>
<evidence type="ECO:0000313" key="3">
    <source>
        <dbReference type="Proteomes" id="UP000065511"/>
    </source>
</evidence>
<dbReference type="EMBL" id="CP013614">
    <property type="protein sequence ID" value="ALS02114.1"/>
    <property type="molecule type" value="Genomic_DNA"/>
</dbReference>
<feature type="domain" description="WxL" evidence="1">
    <location>
        <begin position="48"/>
        <end position="263"/>
    </location>
</feature>
<reference evidence="2 3" key="1">
    <citation type="submission" date="2015-12" db="EMBL/GenBank/DDBJ databases">
        <authorList>
            <person name="Lauer A."/>
            <person name="Humrighouse B."/>
            <person name="Loparev V."/>
            <person name="Shewmaker P.L."/>
            <person name="Whitney A.M."/>
            <person name="McLaughlin R.W."/>
        </authorList>
    </citation>
    <scope>NUCLEOTIDE SEQUENCE [LARGE SCALE GENOMIC DNA]</scope>
    <source>
        <strain evidence="2 3">LMG 23085</strain>
    </source>
</reference>
<sequence>MNKKSILILTFLMFTIATRPVISQATDHSGGAIFEIEKSRSDSSQIQDPEDNKVIVNPGEIPRTEGDLRIDFVPYLNFSTVEMTDDRSVLPVNAQLFHDSDKVRGNFIQVTDQREKPSGWTIQLRQETQFKQLMKHGAQLKGATISFDRTWTNSATNSQYSPEVSKEVIQMNHVGETYTIATAKAEQGMGTWSIIFGASKENTNKQQPTIFPSINNTGNIIEDPVFKKPSYVNNAVNLTIPKTSENEAGTYSTVLTWIIAELP</sequence>
<dbReference type="Pfam" id="PF13731">
    <property type="entry name" value="WxL"/>
    <property type="match status" value="1"/>
</dbReference>
<accession>A0ABM5WBM9</accession>
<protein>
    <recommendedName>
        <fullName evidence="1">WxL domain-containing protein</fullName>
    </recommendedName>
</protein>